<keyword evidence="1" id="KW-0175">Coiled coil</keyword>
<dbReference type="PANTHER" id="PTHR37813:SF1">
    <property type="entry name" value="FELS-2 PROPHAGE PROTEIN"/>
    <property type="match status" value="1"/>
</dbReference>
<sequence>MGDRNFVARIMVEIQDFQRKVSKAQRLAKTSVPDEIQTEINANISKFQRNLQRAKAMAQKWREHRVDIDGDSSPIKRVITFVKAKLNELREKRVKIDGNNNSLKRAVTQSKLMLATLFDKTVKVNFKTDGLSRAQILTRALGASLEDYGNKMDALATKIRTFGTIFGQQIKGVMIASVQALIPVIAGLVPALFAVLNAVGVLGGGVIGLAGAFSVAGLGAVAFGAMAISAIKMFNDGLIQSTDATDAYEKSLEGLKNTWSDIIKLNADSIFGAMSSGLNGLQTALKNLTPFLSGVSMLVDANAQQFEKWVAKSNTAKKAFEALNSVGVQIFADLLNAAGRFGDGLVNIFTQFFLLFKFMSQGLQNMSIDFQNWANSVAGQNAIKSFIEYTKTNLPKIGQIFGNVFRGIGNLMIAFGQNSAGIFDWLVQMTNKFRTWSEQIAQSDGFKKFIDYVQQNGPIIMDLIGNIVNALIAFGTAMAPIASELLQLITAFAGWVAQLFETHPGVAKVIGVALILGGALWALMAPIIAVGAVLSNVFGLSLLDVGSKIIGLVKNSSLLSTAFNLLKNPFKLLGTLGGLIVDSFGAIAAAFTSISAPVLILVGVIVGLVAVIVHLWKTNENFRKIITDAWNGVKDAIGGAVESVINWLGQLWAKIQETIQPIMPILQVLGRFFTQVLGVVVMGVIVSLMGVVQLLWTNLSVAFTAIGTIISVVVQLIVGLFTALIQLLTGDFSGAWQTIKDTIANVGQTIWSGIQSIWNQIVGFLTSVMNRVLGMFGVTWQQAWTTITRFVTQIWNSVTNWFSKTASSVSEKMTEAWNYIKTKGLQWVSVIVHTMINFVQKVVNGFRNVVNEIGNGMQRGYNKITSFFGDFLDAGAELISRVAEGVANAAHKVVSAVGDAISNAWSAVTSFIGGHGGGRGGGVAVGYAKDIASQAGRAFNTELNSTLTEGLGGSLSTNVDRHMTSDVRHSMQENNRPVVNVMVKNESDLSAIKSYIDEVNGKDAAFSVF</sequence>
<dbReference type="Gene3D" id="1.20.120.20">
    <property type="entry name" value="Apolipoprotein"/>
    <property type="match status" value="1"/>
</dbReference>
<gene>
    <name evidence="3" type="ORF">HR081_09015</name>
</gene>
<accession>A0A9X0PFW2</accession>
<dbReference type="PANTHER" id="PTHR37813">
    <property type="entry name" value="FELS-2 PROPHAGE PROTEIN"/>
    <property type="match status" value="1"/>
</dbReference>
<protein>
    <submittedName>
        <fullName evidence="3">Terminase</fullName>
    </submittedName>
</protein>
<evidence type="ECO:0000256" key="1">
    <source>
        <dbReference type="SAM" id="Coils"/>
    </source>
</evidence>
<feature type="transmembrane region" description="Helical" evidence="2">
    <location>
        <begin position="572"/>
        <end position="592"/>
    </location>
</feature>
<feature type="coiled-coil region" evidence="1">
    <location>
        <begin position="44"/>
        <end position="106"/>
    </location>
</feature>
<dbReference type="EMBL" id="JABTCN010000029">
    <property type="protein sequence ID" value="MBA8777015.1"/>
    <property type="molecule type" value="Genomic_DNA"/>
</dbReference>
<keyword evidence="2" id="KW-1133">Transmembrane helix</keyword>
<reference evidence="3 4" key="1">
    <citation type="journal article" date="2020" name="Access Microbiol">
        <title>Isolation and genome sequencing of Staphylococcus schleiferi subspecies coagulans from Antarctic seals.</title>
        <authorList>
            <person name="Foster G."/>
            <person name="Robb A."/>
            <person name="Paterson G.K."/>
        </authorList>
    </citation>
    <scope>NUCLEOTIDE SEQUENCE [LARGE SCALE GENOMIC DNA]</scope>
    <source>
        <strain evidence="3 4">M615/02/4</strain>
    </source>
</reference>
<evidence type="ECO:0000256" key="2">
    <source>
        <dbReference type="SAM" id="Phobius"/>
    </source>
</evidence>
<feature type="transmembrane region" description="Helical" evidence="2">
    <location>
        <begin position="206"/>
        <end position="231"/>
    </location>
</feature>
<dbReference type="AlphaFoldDB" id="A0A9X0PFW2"/>
<feature type="transmembrane region" description="Helical" evidence="2">
    <location>
        <begin position="509"/>
        <end position="534"/>
    </location>
</feature>
<keyword evidence="2" id="KW-0812">Transmembrane</keyword>
<dbReference type="RefSeq" id="WP_182281002.1">
    <property type="nucleotide sequence ID" value="NZ_JABTCN010000029.1"/>
</dbReference>
<feature type="transmembrane region" description="Helical" evidence="2">
    <location>
        <begin position="180"/>
        <end position="200"/>
    </location>
</feature>
<feature type="transmembrane region" description="Helical" evidence="2">
    <location>
        <begin position="598"/>
        <end position="616"/>
    </location>
</feature>
<feature type="transmembrane region" description="Helical" evidence="2">
    <location>
        <begin position="702"/>
        <end position="725"/>
    </location>
</feature>
<proteinExistence type="predicted"/>
<evidence type="ECO:0000313" key="4">
    <source>
        <dbReference type="Proteomes" id="UP000524893"/>
    </source>
</evidence>
<keyword evidence="2" id="KW-0472">Membrane</keyword>
<evidence type="ECO:0000313" key="3">
    <source>
        <dbReference type="EMBL" id="MBA8777015.1"/>
    </source>
</evidence>
<feature type="transmembrane region" description="Helical" evidence="2">
    <location>
        <begin position="471"/>
        <end position="497"/>
    </location>
</feature>
<name>A0A9X0PFW2_9STAP</name>
<dbReference type="Proteomes" id="UP000524893">
    <property type="component" value="Unassembled WGS sequence"/>
</dbReference>
<organism evidence="3 4">
    <name type="scientific">Staphylococcus coagulans</name>
    <dbReference type="NCBI Taxonomy" id="74706"/>
    <lineage>
        <taxon>Bacteria</taxon>
        <taxon>Bacillati</taxon>
        <taxon>Bacillota</taxon>
        <taxon>Bacilli</taxon>
        <taxon>Bacillales</taxon>
        <taxon>Staphylococcaceae</taxon>
        <taxon>Staphylococcus</taxon>
    </lineage>
</organism>
<feature type="transmembrane region" description="Helical" evidence="2">
    <location>
        <begin position="672"/>
        <end position="696"/>
    </location>
</feature>
<comment type="caution">
    <text evidence="3">The sequence shown here is derived from an EMBL/GenBank/DDBJ whole genome shotgun (WGS) entry which is preliminary data.</text>
</comment>